<sequence length="39" mass="4119">MVAKPAGGPDWILQVRPDGDGFPYLIESAKVRKIPAPGA</sequence>
<evidence type="ECO:0000313" key="2">
    <source>
        <dbReference type="Proteomes" id="UP001500466"/>
    </source>
</evidence>
<keyword evidence="2" id="KW-1185">Reference proteome</keyword>
<name>A0ABP9HIA8_9ACTN</name>
<proteinExistence type="predicted"/>
<reference evidence="2" key="1">
    <citation type="journal article" date="2019" name="Int. J. Syst. Evol. Microbiol.">
        <title>The Global Catalogue of Microorganisms (GCM) 10K type strain sequencing project: providing services to taxonomists for standard genome sequencing and annotation.</title>
        <authorList>
            <consortium name="The Broad Institute Genomics Platform"/>
            <consortium name="The Broad Institute Genome Sequencing Center for Infectious Disease"/>
            <person name="Wu L."/>
            <person name="Ma J."/>
        </authorList>
    </citation>
    <scope>NUCLEOTIDE SEQUENCE [LARGE SCALE GENOMIC DNA]</scope>
    <source>
        <strain evidence="2">JCM 17986</strain>
    </source>
</reference>
<organism evidence="1 2">
    <name type="scientific">Yinghuangia aomiensis</name>
    <dbReference type="NCBI Taxonomy" id="676205"/>
    <lineage>
        <taxon>Bacteria</taxon>
        <taxon>Bacillati</taxon>
        <taxon>Actinomycetota</taxon>
        <taxon>Actinomycetes</taxon>
        <taxon>Kitasatosporales</taxon>
        <taxon>Streptomycetaceae</taxon>
        <taxon>Yinghuangia</taxon>
    </lineage>
</organism>
<dbReference type="Proteomes" id="UP001500466">
    <property type="component" value="Unassembled WGS sequence"/>
</dbReference>
<evidence type="ECO:0000313" key="1">
    <source>
        <dbReference type="EMBL" id="GAA4971439.1"/>
    </source>
</evidence>
<comment type="caution">
    <text evidence="1">The sequence shown here is derived from an EMBL/GenBank/DDBJ whole genome shotgun (WGS) entry which is preliminary data.</text>
</comment>
<protein>
    <submittedName>
        <fullName evidence="1">Uncharacterized protein</fullName>
    </submittedName>
</protein>
<dbReference type="EMBL" id="BAABHS010000014">
    <property type="protein sequence ID" value="GAA4971439.1"/>
    <property type="molecule type" value="Genomic_DNA"/>
</dbReference>
<gene>
    <name evidence="1" type="ORF">GCM10023205_41590</name>
</gene>
<accession>A0ABP9HIA8</accession>